<dbReference type="EMBL" id="OIVN01003870">
    <property type="protein sequence ID" value="SPD14058.1"/>
    <property type="molecule type" value="Genomic_DNA"/>
</dbReference>
<reference evidence="1" key="1">
    <citation type="submission" date="2018-02" db="EMBL/GenBank/DDBJ databases">
        <authorList>
            <person name="Cohen D.B."/>
            <person name="Kent A.D."/>
        </authorList>
    </citation>
    <scope>NUCLEOTIDE SEQUENCE</scope>
</reference>
<sequence length="102" mass="12125">MVQEQYIWYAIFNNWHLDGILYLKYGNRIVYDAASKPKAKVDSVIKENQWIWNPARSDDLSDDLMDVQRKLFLVEFKEELKHCSMDCLQFWEVCLCSNLGEA</sequence>
<dbReference type="AlphaFoldDB" id="A0A2N9HPY8"/>
<evidence type="ECO:0000313" key="1">
    <source>
        <dbReference type="EMBL" id="SPD14058.1"/>
    </source>
</evidence>
<name>A0A2N9HPY8_FAGSY</name>
<proteinExistence type="predicted"/>
<protein>
    <submittedName>
        <fullName evidence="1">Uncharacterized protein</fullName>
    </submittedName>
</protein>
<organism evidence="1">
    <name type="scientific">Fagus sylvatica</name>
    <name type="common">Beechnut</name>
    <dbReference type="NCBI Taxonomy" id="28930"/>
    <lineage>
        <taxon>Eukaryota</taxon>
        <taxon>Viridiplantae</taxon>
        <taxon>Streptophyta</taxon>
        <taxon>Embryophyta</taxon>
        <taxon>Tracheophyta</taxon>
        <taxon>Spermatophyta</taxon>
        <taxon>Magnoliopsida</taxon>
        <taxon>eudicotyledons</taxon>
        <taxon>Gunneridae</taxon>
        <taxon>Pentapetalae</taxon>
        <taxon>rosids</taxon>
        <taxon>fabids</taxon>
        <taxon>Fagales</taxon>
        <taxon>Fagaceae</taxon>
        <taxon>Fagus</taxon>
    </lineage>
</organism>
<accession>A0A2N9HPY8</accession>
<gene>
    <name evidence="1" type="ORF">FSB_LOCUS41940</name>
</gene>